<sequence length="317" mass="33721">MDHLLTRRHVAAVGAVLALAGCSATGTDGAAGNTEPQVSSTPAMLKTVGISFPLDAYEATPEQSDTLTRAQGTLTSQCMAQLGFTYRVPEQRVPSANKSNARVFGLSDPDTAAQFGYMNPGMANAPEQANPGGALTEAETLALNGPNDLNPADLPKNLDEAQKSGGSSVQFNGKPVPMGGCVRESFLKLYARKANEVDILFVFNLKGEAESKTREDSRVRAVNKRWSECMSKAGYKTTDPMQATKELGFTGADLSGPKAVAAAKADVQCKQDVNLVGVHFAVTTAYQRQLTEKHVETLALVKEQLESRLQLAASLTR</sequence>
<dbReference type="AlphaFoldDB" id="A0AAU2JSZ2"/>
<reference evidence="1" key="1">
    <citation type="submission" date="2022-10" db="EMBL/GenBank/DDBJ databases">
        <title>The complete genomes of actinobacterial strains from the NBC collection.</title>
        <authorList>
            <person name="Joergensen T.S."/>
            <person name="Alvarez Arevalo M."/>
            <person name="Sterndorff E.B."/>
            <person name="Faurdal D."/>
            <person name="Vuksanovic O."/>
            <person name="Mourched A.-S."/>
            <person name="Charusanti P."/>
            <person name="Shaw S."/>
            <person name="Blin K."/>
            <person name="Weber T."/>
        </authorList>
    </citation>
    <scope>NUCLEOTIDE SEQUENCE</scope>
    <source>
        <strain evidence="1">NBC_00049</strain>
    </source>
</reference>
<protein>
    <recommendedName>
        <fullName evidence="2">Secreted protein</fullName>
    </recommendedName>
</protein>
<accession>A0AAU2JSZ2</accession>
<dbReference type="PROSITE" id="PS51257">
    <property type="entry name" value="PROKAR_LIPOPROTEIN"/>
    <property type="match status" value="1"/>
</dbReference>
<name>A0AAU2JSZ2_9ACTN</name>
<proteinExistence type="predicted"/>
<dbReference type="EMBL" id="CP108264">
    <property type="protein sequence ID" value="WTU75036.1"/>
    <property type="molecule type" value="Genomic_DNA"/>
</dbReference>
<evidence type="ECO:0008006" key="2">
    <source>
        <dbReference type="Google" id="ProtNLM"/>
    </source>
</evidence>
<evidence type="ECO:0000313" key="1">
    <source>
        <dbReference type="EMBL" id="WTU75036.1"/>
    </source>
</evidence>
<organism evidence="1">
    <name type="scientific">Streptomyces sp. NBC_00049</name>
    <dbReference type="NCBI Taxonomy" id="2903617"/>
    <lineage>
        <taxon>Bacteria</taxon>
        <taxon>Bacillati</taxon>
        <taxon>Actinomycetota</taxon>
        <taxon>Actinomycetes</taxon>
        <taxon>Kitasatosporales</taxon>
        <taxon>Streptomycetaceae</taxon>
        <taxon>Streptomyces</taxon>
    </lineage>
</organism>
<gene>
    <name evidence="1" type="ORF">OG327_17900</name>
</gene>